<evidence type="ECO:0000259" key="1">
    <source>
        <dbReference type="Pfam" id="PF01368"/>
    </source>
</evidence>
<evidence type="ECO:0000313" key="4">
    <source>
        <dbReference type="Proteomes" id="UP000515847"/>
    </source>
</evidence>
<dbReference type="EMBL" id="CP045798">
    <property type="protein sequence ID" value="QNB45722.1"/>
    <property type="molecule type" value="Genomic_DNA"/>
</dbReference>
<dbReference type="PANTHER" id="PTHR47618">
    <property type="entry name" value="BIFUNCTIONAL OLIGORIBONUCLEASE AND PAP PHOSPHATASE NRNA"/>
    <property type="match status" value="1"/>
</dbReference>
<dbReference type="Pfam" id="PF01368">
    <property type="entry name" value="DHH"/>
    <property type="match status" value="1"/>
</dbReference>
<feature type="domain" description="DDH" evidence="1">
    <location>
        <begin position="16"/>
        <end position="153"/>
    </location>
</feature>
<dbReference type="GO" id="GO:0003676">
    <property type="term" value="F:nucleic acid binding"/>
    <property type="evidence" value="ECO:0007669"/>
    <property type="project" value="InterPro"/>
</dbReference>
<dbReference type="KEGG" id="tfr:BR63_04990"/>
<dbReference type="OrthoDB" id="9803668at2"/>
<evidence type="ECO:0000313" key="3">
    <source>
        <dbReference type="EMBL" id="QNB45722.1"/>
    </source>
</evidence>
<dbReference type="RefSeq" id="WP_051965365.1">
    <property type="nucleotide sequence ID" value="NZ_CP045798.1"/>
</dbReference>
<feature type="domain" description="DHHA1" evidence="2">
    <location>
        <begin position="236"/>
        <end position="313"/>
    </location>
</feature>
<dbReference type="Gene3D" id="3.90.1640.10">
    <property type="entry name" value="inorganic pyrophosphatase (n-terminal core)"/>
    <property type="match status" value="1"/>
</dbReference>
<organism evidence="3 4">
    <name type="scientific">Thermanaerosceptrum fracticalcis</name>
    <dbReference type="NCBI Taxonomy" id="1712410"/>
    <lineage>
        <taxon>Bacteria</taxon>
        <taxon>Bacillati</taxon>
        <taxon>Bacillota</taxon>
        <taxon>Clostridia</taxon>
        <taxon>Eubacteriales</taxon>
        <taxon>Peptococcaceae</taxon>
        <taxon>Thermanaerosceptrum</taxon>
    </lineage>
</organism>
<accession>A0A7G6E0W8</accession>
<keyword evidence="4" id="KW-1185">Reference proteome</keyword>
<dbReference type="InterPro" id="IPR003156">
    <property type="entry name" value="DHHA1_dom"/>
</dbReference>
<proteinExistence type="predicted"/>
<evidence type="ECO:0000259" key="2">
    <source>
        <dbReference type="Pfam" id="PF02272"/>
    </source>
</evidence>
<dbReference type="Pfam" id="PF02272">
    <property type="entry name" value="DHHA1"/>
    <property type="match status" value="1"/>
</dbReference>
<dbReference type="Proteomes" id="UP000515847">
    <property type="component" value="Chromosome"/>
</dbReference>
<protein>
    <submittedName>
        <fullName evidence="3">Uncharacterized protein</fullName>
    </submittedName>
</protein>
<dbReference type="Gene3D" id="3.10.310.30">
    <property type="match status" value="1"/>
</dbReference>
<reference evidence="3 4" key="1">
    <citation type="journal article" date="2019" name="Front. Microbiol.">
        <title>Thermoanaerosceptrum fracticalcis gen. nov. sp. nov., a Novel Fumarate-Fermenting Microorganism From a Deep Fractured Carbonate Aquifer of the US Great Basin.</title>
        <authorList>
            <person name="Hamilton-Brehm S.D."/>
            <person name="Stewart L.E."/>
            <person name="Zavarin M."/>
            <person name="Caldwell M."/>
            <person name="Lawson P.A."/>
            <person name="Onstott T.C."/>
            <person name="Grzymski J."/>
            <person name="Neveux I."/>
            <person name="Lollar B.S."/>
            <person name="Russell C.E."/>
            <person name="Moser D.P."/>
        </authorList>
    </citation>
    <scope>NUCLEOTIDE SEQUENCE [LARGE SCALE GENOMIC DNA]</scope>
    <source>
        <strain evidence="3 4">DRI-13</strain>
    </source>
</reference>
<dbReference type="InterPro" id="IPR038763">
    <property type="entry name" value="DHH_sf"/>
</dbReference>
<dbReference type="InterPro" id="IPR051319">
    <property type="entry name" value="Oligoribo/pAp-PDE_c-di-AMP_PDE"/>
</dbReference>
<dbReference type="AlphaFoldDB" id="A0A7G6E0W8"/>
<dbReference type="PANTHER" id="PTHR47618:SF1">
    <property type="entry name" value="BIFUNCTIONAL OLIGORIBONUCLEASE AND PAP PHOSPHATASE NRNA"/>
    <property type="match status" value="1"/>
</dbReference>
<name>A0A7G6E0W8_THEFR</name>
<dbReference type="InterPro" id="IPR001667">
    <property type="entry name" value="DDH_dom"/>
</dbReference>
<gene>
    <name evidence="3" type="ORF">BR63_04990</name>
</gene>
<sequence>MSEWKTFYAHIRDKKKIYVLIHEKPDGDCLGTALGLSLFLKELGYEAAILHPAPIPSVYTFLPGQQHLKLWKDVLPAHALYVCVDCADWERTGYPMPENPYVINIDHHVSNVYYGNLNLVETSAAATGEIVYKMLKSSGIVIDPEVATCLYVALITDTGSFSYSNTTAESLKIGSELVMMGANIDTIRQNLYEKRPFAELLIVKLSLNNLFLAANGKIIAAAISYEEMRAYDLLDADTDGLISMLRAVEGVEVALLLKEFTPGQIKVSLRSKLTCDVNLLAQKFGGGGHPRAAGFVTSGKINEVRDAVIKLIENTF</sequence>
<dbReference type="SUPFAM" id="SSF64182">
    <property type="entry name" value="DHH phosphoesterases"/>
    <property type="match status" value="1"/>
</dbReference>